<organism evidence="1">
    <name type="scientific">Anguilla anguilla</name>
    <name type="common">European freshwater eel</name>
    <name type="synonym">Muraena anguilla</name>
    <dbReference type="NCBI Taxonomy" id="7936"/>
    <lineage>
        <taxon>Eukaryota</taxon>
        <taxon>Metazoa</taxon>
        <taxon>Chordata</taxon>
        <taxon>Craniata</taxon>
        <taxon>Vertebrata</taxon>
        <taxon>Euteleostomi</taxon>
        <taxon>Actinopterygii</taxon>
        <taxon>Neopterygii</taxon>
        <taxon>Teleostei</taxon>
        <taxon>Anguilliformes</taxon>
        <taxon>Anguillidae</taxon>
        <taxon>Anguilla</taxon>
    </lineage>
</organism>
<dbReference type="AlphaFoldDB" id="A0A0E9T757"/>
<reference evidence="1" key="2">
    <citation type="journal article" date="2015" name="Fish Shellfish Immunol.">
        <title>Early steps in the European eel (Anguilla anguilla)-Vibrio vulnificus interaction in the gills: Role of the RtxA13 toxin.</title>
        <authorList>
            <person name="Callol A."/>
            <person name="Pajuelo D."/>
            <person name="Ebbesson L."/>
            <person name="Teles M."/>
            <person name="MacKenzie S."/>
            <person name="Amaro C."/>
        </authorList>
    </citation>
    <scope>NUCLEOTIDE SEQUENCE</scope>
</reference>
<name>A0A0E9T757_ANGAN</name>
<dbReference type="EMBL" id="GBXM01059989">
    <property type="protein sequence ID" value="JAH48588.1"/>
    <property type="molecule type" value="Transcribed_RNA"/>
</dbReference>
<evidence type="ECO:0000313" key="1">
    <source>
        <dbReference type="EMBL" id="JAH48588.1"/>
    </source>
</evidence>
<accession>A0A0E9T757</accession>
<sequence>MMSHTSIGICTVYMKLPSATVRYFVGYTCTNIMFPDPNNS</sequence>
<reference evidence="1" key="1">
    <citation type="submission" date="2014-11" db="EMBL/GenBank/DDBJ databases">
        <authorList>
            <person name="Amaro Gonzalez C."/>
        </authorList>
    </citation>
    <scope>NUCLEOTIDE SEQUENCE</scope>
</reference>
<protein>
    <submittedName>
        <fullName evidence="1">Uncharacterized protein</fullName>
    </submittedName>
</protein>
<proteinExistence type="predicted"/>